<dbReference type="Gramene" id="PHT26311">
    <property type="protein sequence ID" value="PHT26311"/>
    <property type="gene ID" value="T459_35736"/>
</dbReference>
<dbReference type="PANTHER" id="PTHR47723:SF24">
    <property type="entry name" value="RNASE H TYPE-1 DOMAIN-CONTAINING PROTEIN"/>
    <property type="match status" value="1"/>
</dbReference>
<dbReference type="EMBL" id="AYRZ02012617">
    <property type="protein sequence ID" value="PHT26311.1"/>
    <property type="molecule type" value="Genomic_DNA"/>
</dbReference>
<dbReference type="InterPro" id="IPR053151">
    <property type="entry name" value="RNase_H-like"/>
</dbReference>
<dbReference type="CDD" id="cd06222">
    <property type="entry name" value="RNase_H_like"/>
    <property type="match status" value="1"/>
</dbReference>
<keyword evidence="3" id="KW-1185">Reference proteome</keyword>
<reference evidence="2 3" key="1">
    <citation type="journal article" date="2014" name="Nat. Genet.">
        <title>Genome sequence of the hot pepper provides insights into the evolution of pungency in Capsicum species.</title>
        <authorList>
            <person name="Kim S."/>
            <person name="Park M."/>
            <person name="Yeom S.I."/>
            <person name="Kim Y.M."/>
            <person name="Lee J.M."/>
            <person name="Lee H.A."/>
            <person name="Seo E."/>
            <person name="Choi J."/>
            <person name="Cheong K."/>
            <person name="Kim K.T."/>
            <person name="Jung K."/>
            <person name="Lee G.W."/>
            <person name="Oh S.K."/>
            <person name="Bae C."/>
            <person name="Kim S.B."/>
            <person name="Lee H.Y."/>
            <person name="Kim S.Y."/>
            <person name="Kim M.S."/>
            <person name="Kang B.C."/>
            <person name="Jo Y.D."/>
            <person name="Yang H.B."/>
            <person name="Jeong H.J."/>
            <person name="Kang W.H."/>
            <person name="Kwon J.K."/>
            <person name="Shin C."/>
            <person name="Lim J.Y."/>
            <person name="Park J.H."/>
            <person name="Huh J.H."/>
            <person name="Kim J.S."/>
            <person name="Kim B.D."/>
            <person name="Cohen O."/>
            <person name="Paran I."/>
            <person name="Suh M.C."/>
            <person name="Lee S.B."/>
            <person name="Kim Y.K."/>
            <person name="Shin Y."/>
            <person name="Noh S.J."/>
            <person name="Park J."/>
            <person name="Seo Y.S."/>
            <person name="Kwon S.Y."/>
            <person name="Kim H.A."/>
            <person name="Park J.M."/>
            <person name="Kim H.J."/>
            <person name="Choi S.B."/>
            <person name="Bosland P.W."/>
            <person name="Reeves G."/>
            <person name="Jo S.H."/>
            <person name="Lee B.W."/>
            <person name="Cho H.T."/>
            <person name="Choi H.S."/>
            <person name="Lee M.S."/>
            <person name="Yu Y."/>
            <person name="Do Choi Y."/>
            <person name="Park B.S."/>
            <person name="van Deynze A."/>
            <person name="Ashrafi H."/>
            <person name="Hill T."/>
            <person name="Kim W.T."/>
            <person name="Pai H.S."/>
            <person name="Ahn H.K."/>
            <person name="Yeam I."/>
            <person name="Giovannoni J.J."/>
            <person name="Rose J.K."/>
            <person name="Sorensen I."/>
            <person name="Lee S.J."/>
            <person name="Kim R.W."/>
            <person name="Choi I.Y."/>
            <person name="Choi B.S."/>
            <person name="Lim J.S."/>
            <person name="Lee Y.H."/>
            <person name="Choi D."/>
        </authorList>
    </citation>
    <scope>NUCLEOTIDE SEQUENCE [LARGE SCALE GENOMIC DNA]</scope>
    <source>
        <strain evidence="3">cv. CM334</strain>
    </source>
</reference>
<name>A0A2G2UZW7_CAPAN</name>
<dbReference type="InterPro" id="IPR044730">
    <property type="entry name" value="RNase_H-like_dom_plant"/>
</dbReference>
<dbReference type="InterPro" id="IPR036397">
    <property type="entry name" value="RNaseH_sf"/>
</dbReference>
<dbReference type="GO" id="GO:0004523">
    <property type="term" value="F:RNA-DNA hybrid ribonuclease activity"/>
    <property type="evidence" value="ECO:0007669"/>
    <property type="project" value="InterPro"/>
</dbReference>
<sequence length="137" mass="16149">MTKHQFQKNVFYFIKVCFPRIKQVPFHWDGMLYTLQVYKPRIHYLMVQWDNPDEGWVRCNMDGASKVKPRMSSYEFCIRDSKGNLIDGKAHNIGFNNNMEAESIATLKALVYYLSQNLLHIHLETDYLGIINMIRGV</sequence>
<dbReference type="Pfam" id="PF13456">
    <property type="entry name" value="RVT_3"/>
    <property type="match status" value="1"/>
</dbReference>
<dbReference type="SUPFAM" id="SSF53098">
    <property type="entry name" value="Ribonuclease H-like"/>
    <property type="match status" value="1"/>
</dbReference>
<feature type="domain" description="RNase H type-1" evidence="1">
    <location>
        <begin position="60"/>
        <end position="136"/>
    </location>
</feature>
<dbReference type="OMA" id="PRIHYLM"/>
<dbReference type="Gene3D" id="3.30.420.10">
    <property type="entry name" value="Ribonuclease H-like superfamily/Ribonuclease H"/>
    <property type="match status" value="1"/>
</dbReference>
<evidence type="ECO:0000313" key="3">
    <source>
        <dbReference type="Proteomes" id="UP000222542"/>
    </source>
</evidence>
<comment type="caution">
    <text evidence="2">The sequence shown here is derived from an EMBL/GenBank/DDBJ whole genome shotgun (WGS) entry which is preliminary data.</text>
</comment>
<dbReference type="Proteomes" id="UP000222542">
    <property type="component" value="Unassembled WGS sequence"/>
</dbReference>
<evidence type="ECO:0000259" key="1">
    <source>
        <dbReference type="Pfam" id="PF13456"/>
    </source>
</evidence>
<dbReference type="InterPro" id="IPR012337">
    <property type="entry name" value="RNaseH-like_sf"/>
</dbReference>
<accession>A0A2G2UZW7</accession>
<reference evidence="2 3" key="2">
    <citation type="journal article" date="2017" name="Genome Biol.">
        <title>New reference genome sequences of hot pepper reveal the massive evolution of plant disease-resistance genes by retroduplication.</title>
        <authorList>
            <person name="Kim S."/>
            <person name="Park J."/>
            <person name="Yeom S.I."/>
            <person name="Kim Y.M."/>
            <person name="Seo E."/>
            <person name="Kim K.T."/>
            <person name="Kim M.S."/>
            <person name="Lee J.M."/>
            <person name="Cheong K."/>
            <person name="Shin H.S."/>
            <person name="Kim S.B."/>
            <person name="Han K."/>
            <person name="Lee J."/>
            <person name="Park M."/>
            <person name="Lee H.A."/>
            <person name="Lee H.Y."/>
            <person name="Lee Y."/>
            <person name="Oh S."/>
            <person name="Lee J.H."/>
            <person name="Choi E."/>
            <person name="Choi E."/>
            <person name="Lee S.E."/>
            <person name="Jeon J."/>
            <person name="Kim H."/>
            <person name="Choi G."/>
            <person name="Song H."/>
            <person name="Lee J."/>
            <person name="Lee S.C."/>
            <person name="Kwon J.K."/>
            <person name="Lee H.Y."/>
            <person name="Koo N."/>
            <person name="Hong Y."/>
            <person name="Kim R.W."/>
            <person name="Kang W.H."/>
            <person name="Huh J.H."/>
            <person name="Kang B.C."/>
            <person name="Yang T.J."/>
            <person name="Lee Y.H."/>
            <person name="Bennetzen J.L."/>
            <person name="Choi D."/>
        </authorList>
    </citation>
    <scope>NUCLEOTIDE SEQUENCE [LARGE SCALE GENOMIC DNA]</scope>
    <source>
        <strain evidence="3">cv. CM334</strain>
    </source>
</reference>
<dbReference type="AlphaFoldDB" id="A0A2G2UZW7"/>
<protein>
    <recommendedName>
        <fullName evidence="1">RNase H type-1 domain-containing protein</fullName>
    </recommendedName>
</protein>
<dbReference type="InterPro" id="IPR002156">
    <property type="entry name" value="RNaseH_domain"/>
</dbReference>
<organism evidence="2 3">
    <name type="scientific">Capsicum annuum</name>
    <name type="common">Capsicum pepper</name>
    <dbReference type="NCBI Taxonomy" id="4072"/>
    <lineage>
        <taxon>Eukaryota</taxon>
        <taxon>Viridiplantae</taxon>
        <taxon>Streptophyta</taxon>
        <taxon>Embryophyta</taxon>
        <taxon>Tracheophyta</taxon>
        <taxon>Spermatophyta</taxon>
        <taxon>Magnoliopsida</taxon>
        <taxon>eudicotyledons</taxon>
        <taxon>Gunneridae</taxon>
        <taxon>Pentapetalae</taxon>
        <taxon>asterids</taxon>
        <taxon>lamiids</taxon>
        <taxon>Solanales</taxon>
        <taxon>Solanaceae</taxon>
        <taxon>Solanoideae</taxon>
        <taxon>Capsiceae</taxon>
        <taxon>Capsicum</taxon>
    </lineage>
</organism>
<dbReference type="PANTHER" id="PTHR47723">
    <property type="entry name" value="OS05G0353850 PROTEIN"/>
    <property type="match status" value="1"/>
</dbReference>
<proteinExistence type="predicted"/>
<evidence type="ECO:0000313" key="2">
    <source>
        <dbReference type="EMBL" id="PHT26311.1"/>
    </source>
</evidence>
<gene>
    <name evidence="2" type="ORF">T459_35736</name>
</gene>
<dbReference type="GO" id="GO:0003676">
    <property type="term" value="F:nucleic acid binding"/>
    <property type="evidence" value="ECO:0007669"/>
    <property type="project" value="InterPro"/>
</dbReference>